<comment type="similarity">
    <text evidence="2">Belongs to the group II decarboxylase family.</text>
</comment>
<name>A0A481YX17_9VIRU</name>
<protein>
    <submittedName>
        <fullName evidence="6">Pyridoxal-dependent decarboxylase domain protein</fullName>
    </submittedName>
</protein>
<dbReference type="InterPro" id="IPR002129">
    <property type="entry name" value="PyrdxlP-dep_de-COase"/>
</dbReference>
<evidence type="ECO:0000256" key="4">
    <source>
        <dbReference type="ARBA" id="ARBA00022898"/>
    </source>
</evidence>
<comment type="cofactor">
    <cofactor evidence="1">
        <name>pyridoxal 5'-phosphate</name>
        <dbReference type="ChEBI" id="CHEBI:597326"/>
    </cofactor>
</comment>
<accession>A0A481YX17</accession>
<dbReference type="InterPro" id="IPR015424">
    <property type="entry name" value="PyrdxlP-dep_Trfase"/>
</dbReference>
<dbReference type="GO" id="GO:0019752">
    <property type="term" value="P:carboxylic acid metabolic process"/>
    <property type="evidence" value="ECO:0007669"/>
    <property type="project" value="InterPro"/>
</dbReference>
<organism evidence="6">
    <name type="scientific">Marseillevirus LCMAC202</name>
    <dbReference type="NCBI Taxonomy" id="2506606"/>
    <lineage>
        <taxon>Viruses</taxon>
        <taxon>Varidnaviria</taxon>
        <taxon>Bamfordvirae</taxon>
        <taxon>Nucleocytoviricota</taxon>
        <taxon>Megaviricetes</taxon>
        <taxon>Pimascovirales</taxon>
        <taxon>Pimascovirales incertae sedis</taxon>
        <taxon>Marseilleviridae</taxon>
    </lineage>
</organism>
<dbReference type="GO" id="GO:0016831">
    <property type="term" value="F:carboxy-lyase activity"/>
    <property type="evidence" value="ECO:0007669"/>
    <property type="project" value="UniProtKB-KW"/>
</dbReference>
<dbReference type="PANTHER" id="PTHR45677:SF8">
    <property type="entry name" value="CYSTEINE SULFINIC ACID DECARBOXYLASE"/>
    <property type="match status" value="1"/>
</dbReference>
<dbReference type="PANTHER" id="PTHR45677">
    <property type="entry name" value="GLUTAMATE DECARBOXYLASE-RELATED"/>
    <property type="match status" value="1"/>
</dbReference>
<evidence type="ECO:0000313" key="6">
    <source>
        <dbReference type="EMBL" id="QBK87793.1"/>
    </source>
</evidence>
<proteinExistence type="inferred from homology"/>
<dbReference type="SUPFAM" id="SSF53383">
    <property type="entry name" value="PLP-dependent transferases"/>
    <property type="match status" value="1"/>
</dbReference>
<dbReference type="InterPro" id="IPR015421">
    <property type="entry name" value="PyrdxlP-dep_Trfase_major"/>
</dbReference>
<keyword evidence="5" id="KW-0456">Lyase</keyword>
<evidence type="ECO:0000256" key="5">
    <source>
        <dbReference type="ARBA" id="ARBA00023239"/>
    </source>
</evidence>
<dbReference type="Gene3D" id="3.40.640.10">
    <property type="entry name" value="Type I PLP-dependent aspartate aminotransferase-like (Major domain)"/>
    <property type="match status" value="1"/>
</dbReference>
<sequence length="431" mass="48797">MKVLEYHPPEELSQILKDFLDPNTRSTSADIETTLQKYCVDTKSPRFMCQLFNASDTYADTLLSMFNTAPYTYEIAPVFTLVEQRIIQELTMLFFGTCERSSGIFCPGGSASNTNAIHLARLWKFPHTRTDGCTQKLALFISKNAHYSFDKAAMLLGIGLNAVYHVPVDVDGRMKPSDLVSSIEQATRDGRSPFLVAATLGTTTLGAFDPLPKLREICDDYGLWLHADAAWGGMAIFTPQLAHLINGIHTVDSLTFNAHKGMLISQQCSVLLLNNHGQLLEKNHIKAAYLYNDKPYPAQYDLGQYYLQCGRRADAFKLWFAWKLYGLNYYRQIVETNITNRDYLVQKIHEHPYLNLVHEPMYLNVCFTISTGVNIVQIKKKMMERGNFLIANTDGYFRIALVKPVEKEILDQALNEILECSLESSSSVLLR</sequence>
<dbReference type="EMBL" id="MK500369">
    <property type="protein sequence ID" value="QBK87793.1"/>
    <property type="molecule type" value="Genomic_DNA"/>
</dbReference>
<evidence type="ECO:0000256" key="1">
    <source>
        <dbReference type="ARBA" id="ARBA00001933"/>
    </source>
</evidence>
<keyword evidence="4" id="KW-0663">Pyridoxal phosphate</keyword>
<dbReference type="Gene3D" id="3.90.1150.170">
    <property type="match status" value="1"/>
</dbReference>
<evidence type="ECO:0000256" key="3">
    <source>
        <dbReference type="ARBA" id="ARBA00022793"/>
    </source>
</evidence>
<reference evidence="6" key="1">
    <citation type="journal article" date="2019" name="MBio">
        <title>Virus Genomes from Deep Sea Sediments Expand the Ocean Megavirome and Support Independent Origins of Viral Gigantism.</title>
        <authorList>
            <person name="Backstrom D."/>
            <person name="Yutin N."/>
            <person name="Jorgensen S.L."/>
            <person name="Dharamshi J."/>
            <person name="Homa F."/>
            <person name="Zaremba-Niedwiedzka K."/>
            <person name="Spang A."/>
            <person name="Wolf Y.I."/>
            <person name="Koonin E.V."/>
            <person name="Ettema T.J."/>
        </authorList>
    </citation>
    <scope>NUCLEOTIDE SEQUENCE</scope>
</reference>
<gene>
    <name evidence="6" type="ORF">LCMAC202_01290</name>
</gene>
<dbReference type="Pfam" id="PF00282">
    <property type="entry name" value="Pyridoxal_deC"/>
    <property type="match status" value="1"/>
</dbReference>
<evidence type="ECO:0000256" key="2">
    <source>
        <dbReference type="ARBA" id="ARBA00009533"/>
    </source>
</evidence>
<dbReference type="GO" id="GO:0030170">
    <property type="term" value="F:pyridoxal phosphate binding"/>
    <property type="evidence" value="ECO:0007669"/>
    <property type="project" value="InterPro"/>
</dbReference>
<keyword evidence="3" id="KW-0210">Decarboxylase</keyword>